<evidence type="ECO:0000313" key="2">
    <source>
        <dbReference type="EnsemblPlants" id="PGSC0003DMT400085652"/>
    </source>
</evidence>
<reference evidence="2" key="2">
    <citation type="submission" date="2015-06" db="UniProtKB">
        <authorList>
            <consortium name="EnsemblPlants"/>
        </authorList>
    </citation>
    <scope>IDENTIFICATION</scope>
    <source>
        <strain evidence="2">DM1-3 516 R44</strain>
    </source>
</reference>
<proteinExistence type="predicted"/>
<dbReference type="EnsemblPlants" id="PGSC0003DMT400085652">
    <property type="protein sequence ID" value="PGSC0003DMT400085652"/>
    <property type="gene ID" value="PGSC0003DMG400035223"/>
</dbReference>
<feature type="compositionally biased region" description="Pro residues" evidence="1">
    <location>
        <begin position="194"/>
        <end position="210"/>
    </location>
</feature>
<name>M1D9Z1_SOLTU</name>
<keyword evidence="3" id="KW-1185">Reference proteome</keyword>
<reference evidence="3" key="1">
    <citation type="journal article" date="2011" name="Nature">
        <title>Genome sequence and analysis of the tuber crop potato.</title>
        <authorList>
            <consortium name="The Potato Genome Sequencing Consortium"/>
        </authorList>
    </citation>
    <scope>NUCLEOTIDE SEQUENCE [LARGE SCALE GENOMIC DNA]</scope>
    <source>
        <strain evidence="3">cv. DM1-3 516 R44</strain>
    </source>
</reference>
<evidence type="ECO:0000256" key="1">
    <source>
        <dbReference type="SAM" id="MobiDB-lite"/>
    </source>
</evidence>
<protein>
    <recommendedName>
        <fullName evidence="4">Integrase core domain containing protein</fullName>
    </recommendedName>
</protein>
<evidence type="ECO:0008006" key="4">
    <source>
        <dbReference type="Google" id="ProtNLM"/>
    </source>
</evidence>
<dbReference type="InParanoid" id="M1D9Z1"/>
<dbReference type="HOGENOM" id="CLU_1172401_0_0_1"/>
<organism evidence="2 3">
    <name type="scientific">Solanum tuberosum</name>
    <name type="common">Potato</name>
    <dbReference type="NCBI Taxonomy" id="4113"/>
    <lineage>
        <taxon>Eukaryota</taxon>
        <taxon>Viridiplantae</taxon>
        <taxon>Streptophyta</taxon>
        <taxon>Embryophyta</taxon>
        <taxon>Tracheophyta</taxon>
        <taxon>Spermatophyta</taxon>
        <taxon>Magnoliopsida</taxon>
        <taxon>eudicotyledons</taxon>
        <taxon>Gunneridae</taxon>
        <taxon>Pentapetalae</taxon>
        <taxon>asterids</taxon>
        <taxon>lamiids</taxon>
        <taxon>Solanales</taxon>
        <taxon>Solanaceae</taxon>
        <taxon>Solanoideae</taxon>
        <taxon>Solaneae</taxon>
        <taxon>Solanum</taxon>
    </lineage>
</organism>
<dbReference type="Gramene" id="PGSC0003DMT400085652">
    <property type="protein sequence ID" value="PGSC0003DMT400085652"/>
    <property type="gene ID" value="PGSC0003DMG400035223"/>
</dbReference>
<dbReference type="PANTHER" id="PTHR33180">
    <property type="entry name" value="PHOTOSYSTEM II CP43 REACTION CENTER PROTEIN"/>
    <property type="match status" value="1"/>
</dbReference>
<dbReference type="AlphaFoldDB" id="M1D9Z1"/>
<sequence length="237" mass="26432">MNGVRRRLAFMRQMGVREEHIWNGPNYYFQYHSLGVTTPTLGWVTILSTIVDTRTVGPLSMAEVVGGKSIEADREVEGDLKLTALVSQLNDLTTKIPEVENQWKRQGRPRGPYISSWVREFYTTYGALVPKDKKQASKFRPVRDIEVTPSSATDIRHFEAEYMHEEDDRRRLAPADTFPDIDVDLLSADASTPTPVPGPSGTSVPPPPPSQDRSASSSGQPIRITHAMALKMGRLAQ</sequence>
<accession>M1D9Z1</accession>
<feature type="region of interest" description="Disordered" evidence="1">
    <location>
        <begin position="187"/>
        <end position="237"/>
    </location>
</feature>
<evidence type="ECO:0000313" key="3">
    <source>
        <dbReference type="Proteomes" id="UP000011115"/>
    </source>
</evidence>
<dbReference type="PANTHER" id="PTHR33180:SF31">
    <property type="entry name" value="POLYPROTEIN PROTEIN"/>
    <property type="match status" value="1"/>
</dbReference>
<dbReference type="PaxDb" id="4113-PGSC0003DMT400085652"/>
<feature type="compositionally biased region" description="Low complexity" evidence="1">
    <location>
        <begin position="211"/>
        <end position="221"/>
    </location>
</feature>
<dbReference type="Proteomes" id="UP000011115">
    <property type="component" value="Unassembled WGS sequence"/>
</dbReference>